<sequence>MDLRRLCTKDEAQALRDFLFGGPEKTEDEVKAFVSTLQNDQSVRTDRLAKLIRAMHLNQALDAYHAHGATIERRPGYGLLLDYDPGRDECFPRLAAADDGDDFSWQAATLLIRELCILRVIEELTNKPEWWLKVNDDEIAKKWRQEALGMDYKAILGPWAIVTPAMADAIIDELRAKAALYHKTGLIPVMDYSACAIKSDNLMPDDLVQRLKAAIAPFENVPDEAKDWHPGSDGKVLDLVHPSLWPLSVALASPSPISNQRNQQKVTAGVTNFEQPISSLMNQMSLRATSGYLARSP</sequence>
<keyword evidence="2" id="KW-1185">Reference proteome</keyword>
<organism evidence="1 2">
    <name type="scientific">Zarea fungicola</name>
    <dbReference type="NCBI Taxonomy" id="93591"/>
    <lineage>
        <taxon>Eukaryota</taxon>
        <taxon>Fungi</taxon>
        <taxon>Dikarya</taxon>
        <taxon>Ascomycota</taxon>
        <taxon>Pezizomycotina</taxon>
        <taxon>Sordariomycetes</taxon>
        <taxon>Hypocreomycetidae</taxon>
        <taxon>Hypocreales</taxon>
        <taxon>Cordycipitaceae</taxon>
        <taxon>Zarea</taxon>
    </lineage>
</organism>
<dbReference type="EMBL" id="JANJQO010003143">
    <property type="protein sequence ID" value="KAJ2964525.1"/>
    <property type="molecule type" value="Genomic_DNA"/>
</dbReference>
<protein>
    <submittedName>
        <fullName evidence="1">Uncharacterized protein</fullName>
    </submittedName>
</protein>
<name>A0ACC1MEN2_9HYPO</name>
<evidence type="ECO:0000313" key="1">
    <source>
        <dbReference type="EMBL" id="KAJ2964525.1"/>
    </source>
</evidence>
<reference evidence="1" key="1">
    <citation type="submission" date="2022-08" db="EMBL/GenBank/DDBJ databases">
        <title>Genome Sequence of Lecanicillium fungicola.</title>
        <authorList>
            <person name="Buettner E."/>
        </authorList>
    </citation>
    <scope>NUCLEOTIDE SEQUENCE</scope>
    <source>
        <strain evidence="1">Babe33</strain>
    </source>
</reference>
<proteinExistence type="predicted"/>
<gene>
    <name evidence="1" type="ORF">NQ176_g10790</name>
</gene>
<comment type="caution">
    <text evidence="1">The sequence shown here is derived from an EMBL/GenBank/DDBJ whole genome shotgun (WGS) entry which is preliminary data.</text>
</comment>
<evidence type="ECO:0000313" key="2">
    <source>
        <dbReference type="Proteomes" id="UP001143910"/>
    </source>
</evidence>
<dbReference type="Proteomes" id="UP001143910">
    <property type="component" value="Unassembled WGS sequence"/>
</dbReference>
<accession>A0ACC1MEN2</accession>